<feature type="modified residue" description="4-aspartylphosphate" evidence="2">
    <location>
        <position position="54"/>
    </location>
</feature>
<dbReference type="InterPro" id="IPR011006">
    <property type="entry name" value="CheY-like_superfamily"/>
</dbReference>
<protein>
    <submittedName>
        <fullName evidence="4">Response regulator transcription factor</fullName>
    </submittedName>
</protein>
<dbReference type="PANTHER" id="PTHR44591:SF25">
    <property type="entry name" value="CHEMOTAXIS TWO-COMPONENT RESPONSE REGULATOR"/>
    <property type="match status" value="1"/>
</dbReference>
<evidence type="ECO:0000313" key="5">
    <source>
        <dbReference type="Proteomes" id="UP001595615"/>
    </source>
</evidence>
<dbReference type="PROSITE" id="PS50110">
    <property type="entry name" value="RESPONSE_REGULATORY"/>
    <property type="match status" value="1"/>
</dbReference>
<dbReference type="SUPFAM" id="SSF52172">
    <property type="entry name" value="CheY-like"/>
    <property type="match status" value="1"/>
</dbReference>
<reference evidence="5" key="1">
    <citation type="journal article" date="2019" name="Int. J. Syst. Evol. Microbiol.">
        <title>The Global Catalogue of Microorganisms (GCM) 10K type strain sequencing project: providing services to taxonomists for standard genome sequencing and annotation.</title>
        <authorList>
            <consortium name="The Broad Institute Genomics Platform"/>
            <consortium name="The Broad Institute Genome Sequencing Center for Infectious Disease"/>
            <person name="Wu L."/>
            <person name="Ma J."/>
        </authorList>
    </citation>
    <scope>NUCLEOTIDE SEQUENCE [LARGE SCALE GENOMIC DNA]</scope>
    <source>
        <strain evidence="5">KCTC 42644</strain>
    </source>
</reference>
<comment type="caution">
    <text evidence="4">The sequence shown here is derived from an EMBL/GenBank/DDBJ whole genome shotgun (WGS) entry which is preliminary data.</text>
</comment>
<dbReference type="SMART" id="SM00448">
    <property type="entry name" value="REC"/>
    <property type="match status" value="1"/>
</dbReference>
<evidence type="ECO:0000256" key="2">
    <source>
        <dbReference type="PROSITE-ProRule" id="PRU00169"/>
    </source>
</evidence>
<dbReference type="PANTHER" id="PTHR44591">
    <property type="entry name" value="STRESS RESPONSE REGULATOR PROTEIN 1"/>
    <property type="match status" value="1"/>
</dbReference>
<proteinExistence type="predicted"/>
<accession>A0ABV7XHN7</accession>
<keyword evidence="5" id="KW-1185">Reference proteome</keyword>
<evidence type="ECO:0000256" key="1">
    <source>
        <dbReference type="ARBA" id="ARBA00022553"/>
    </source>
</evidence>
<dbReference type="Proteomes" id="UP001595615">
    <property type="component" value="Unassembled WGS sequence"/>
</dbReference>
<organism evidence="4 5">
    <name type="scientific">Sphingoaurantiacus capsulatus</name>
    <dbReference type="NCBI Taxonomy" id="1771310"/>
    <lineage>
        <taxon>Bacteria</taxon>
        <taxon>Pseudomonadati</taxon>
        <taxon>Pseudomonadota</taxon>
        <taxon>Alphaproteobacteria</taxon>
        <taxon>Sphingomonadales</taxon>
        <taxon>Sphingosinicellaceae</taxon>
        <taxon>Sphingoaurantiacus</taxon>
    </lineage>
</organism>
<evidence type="ECO:0000259" key="3">
    <source>
        <dbReference type="PROSITE" id="PS50110"/>
    </source>
</evidence>
<gene>
    <name evidence="4" type="ORF">ACFOMD_16850</name>
</gene>
<dbReference type="EMBL" id="JBHRXV010000012">
    <property type="protein sequence ID" value="MFC3714239.1"/>
    <property type="molecule type" value="Genomic_DNA"/>
</dbReference>
<dbReference type="RefSeq" id="WP_380863535.1">
    <property type="nucleotide sequence ID" value="NZ_JBHRXV010000012.1"/>
</dbReference>
<dbReference type="InterPro" id="IPR050595">
    <property type="entry name" value="Bact_response_regulator"/>
</dbReference>
<sequence>MGSRFVHIVDDDQPVRDSLRWLLSSADIDSQAYDTPEAFLEATRAQPDGCVLLDICMPGIDGVTVLKRLASGGMTAPVIIMTGHGNQSDADEVLRLGAADFIEKPFAADRLLAVIERVMVPPAQADAR</sequence>
<dbReference type="Pfam" id="PF00072">
    <property type="entry name" value="Response_reg"/>
    <property type="match status" value="1"/>
</dbReference>
<dbReference type="Gene3D" id="3.40.50.2300">
    <property type="match status" value="1"/>
</dbReference>
<dbReference type="InterPro" id="IPR001789">
    <property type="entry name" value="Sig_transdc_resp-reg_receiver"/>
</dbReference>
<feature type="domain" description="Response regulatory" evidence="3">
    <location>
        <begin position="5"/>
        <end position="119"/>
    </location>
</feature>
<name>A0ABV7XHN7_9SPHN</name>
<keyword evidence="1 2" id="KW-0597">Phosphoprotein</keyword>
<evidence type="ECO:0000313" key="4">
    <source>
        <dbReference type="EMBL" id="MFC3714239.1"/>
    </source>
</evidence>